<dbReference type="RefSeq" id="WP_182371584.1">
    <property type="nucleotide sequence ID" value="NZ_CP059139.1"/>
</dbReference>
<evidence type="ECO:0000313" key="2">
    <source>
        <dbReference type="EMBL" id="QMV66002.1"/>
    </source>
</evidence>
<dbReference type="Gene3D" id="1.10.260.40">
    <property type="entry name" value="lambda repressor-like DNA-binding domains"/>
    <property type="match status" value="1"/>
</dbReference>
<name>A0A7G5DW77_9PSED</name>
<evidence type="ECO:0000256" key="1">
    <source>
        <dbReference type="SAM" id="MobiDB-lite"/>
    </source>
</evidence>
<protein>
    <submittedName>
        <fullName evidence="2">DNA-binding protein</fullName>
    </submittedName>
</protein>
<keyword evidence="3" id="KW-1185">Reference proteome</keyword>
<dbReference type="InterPro" id="IPR010982">
    <property type="entry name" value="Lambda_DNA-bd_dom_sf"/>
</dbReference>
<evidence type="ECO:0000313" key="3">
    <source>
        <dbReference type="Proteomes" id="UP000515276"/>
    </source>
</evidence>
<dbReference type="Proteomes" id="UP000515276">
    <property type="component" value="Chromosome"/>
</dbReference>
<proteinExistence type="predicted"/>
<sequence>MTTSADRARLLIKKIGPKKASEAGGVSHDRWLSVSKGAVRVSTEEIDVLIKLFPQYALWLANGQVAPEIGQTSPDYDEANRNLNQPNAG</sequence>
<keyword evidence="2" id="KW-0238">DNA-binding</keyword>
<feature type="region of interest" description="Disordered" evidence="1">
    <location>
        <begin position="69"/>
        <end position="89"/>
    </location>
</feature>
<organism evidence="2 3">
    <name type="scientific">Pseudomonas berkeleyensis</name>
    <dbReference type="NCBI Taxonomy" id="2726956"/>
    <lineage>
        <taxon>Bacteria</taxon>
        <taxon>Pseudomonadati</taxon>
        <taxon>Pseudomonadota</taxon>
        <taxon>Gammaproteobacteria</taxon>
        <taxon>Pseudomonadales</taxon>
        <taxon>Pseudomonadaceae</taxon>
        <taxon>Pseudomonas</taxon>
    </lineage>
</organism>
<dbReference type="EMBL" id="CP059139">
    <property type="protein sequence ID" value="QMV66002.1"/>
    <property type="molecule type" value="Genomic_DNA"/>
</dbReference>
<accession>A0A7G5DW77</accession>
<reference evidence="2 3" key="1">
    <citation type="journal article" date="2020" name="G3 (Bethesda)">
        <title>CeMbio - The Caenorhabditis elegans Microbiome Resource.</title>
        <authorList>
            <person name="Dirksen P."/>
            <person name="Assie A."/>
            <person name="Zimmermann J."/>
            <person name="Zhang F."/>
            <person name="Tietje A.M."/>
            <person name="Marsh S.A."/>
            <person name="Felix M.A."/>
            <person name="Shapira M."/>
            <person name="Kaleta C."/>
            <person name="Schulenburg H."/>
            <person name="Samuel B."/>
        </authorList>
    </citation>
    <scope>NUCLEOTIDE SEQUENCE [LARGE SCALE GENOMIC DNA]</scope>
    <source>
        <strain evidence="2 3">MSPm1</strain>
    </source>
</reference>
<gene>
    <name evidence="2" type="ORF">HS968_07840</name>
</gene>
<dbReference type="GO" id="GO:0003677">
    <property type="term" value="F:DNA binding"/>
    <property type="evidence" value="ECO:0007669"/>
    <property type="project" value="UniProtKB-KW"/>
</dbReference>
<dbReference type="AlphaFoldDB" id="A0A7G5DW77"/>